<evidence type="ECO:0008006" key="5">
    <source>
        <dbReference type="Google" id="ProtNLM"/>
    </source>
</evidence>
<dbReference type="GO" id="GO:0005634">
    <property type="term" value="C:nucleus"/>
    <property type="evidence" value="ECO:0007669"/>
    <property type="project" value="TreeGrafter"/>
</dbReference>
<feature type="compositionally biased region" description="Pro residues" evidence="2">
    <location>
        <begin position="232"/>
        <end position="242"/>
    </location>
</feature>
<feature type="coiled-coil region" evidence="1">
    <location>
        <begin position="348"/>
        <end position="382"/>
    </location>
</feature>
<feature type="compositionally biased region" description="Basic and acidic residues" evidence="2">
    <location>
        <begin position="309"/>
        <end position="320"/>
    </location>
</feature>
<feature type="region of interest" description="Disordered" evidence="2">
    <location>
        <begin position="1"/>
        <end position="175"/>
    </location>
</feature>
<keyword evidence="1" id="KW-0175">Coiled coil</keyword>
<evidence type="ECO:0000256" key="1">
    <source>
        <dbReference type="SAM" id="Coils"/>
    </source>
</evidence>
<feature type="compositionally biased region" description="Basic and acidic residues" evidence="2">
    <location>
        <begin position="58"/>
        <end position="70"/>
    </location>
</feature>
<protein>
    <recommendedName>
        <fullName evidence="5">Mitotic checkpoint regulator, MAD2B-interacting-domain-containing protein</fullName>
    </recommendedName>
</protein>
<proteinExistence type="predicted"/>
<gene>
    <name evidence="3" type="ORF">AAE3_LOCUS13764</name>
</gene>
<dbReference type="InterPro" id="IPR018800">
    <property type="entry name" value="PRCC"/>
</dbReference>
<dbReference type="PANTHER" id="PTHR13621">
    <property type="entry name" value="PROLINE-RICH PROTEIN PRCC"/>
    <property type="match status" value="1"/>
</dbReference>
<evidence type="ECO:0000256" key="2">
    <source>
        <dbReference type="SAM" id="MobiDB-lite"/>
    </source>
</evidence>
<dbReference type="EMBL" id="CACVBS010000112">
    <property type="protein sequence ID" value="CAA7271668.1"/>
    <property type="molecule type" value="Genomic_DNA"/>
</dbReference>
<reference evidence="3 4" key="1">
    <citation type="submission" date="2020-01" db="EMBL/GenBank/DDBJ databases">
        <authorList>
            <person name="Gupta K D."/>
        </authorList>
    </citation>
    <scope>NUCLEOTIDE SEQUENCE [LARGE SCALE GENOMIC DNA]</scope>
</reference>
<dbReference type="PANTHER" id="PTHR13621:SF2">
    <property type="entry name" value="PROLINE-RICH PROTEIN PRCC"/>
    <property type="match status" value="1"/>
</dbReference>
<evidence type="ECO:0000313" key="4">
    <source>
        <dbReference type="Proteomes" id="UP000467700"/>
    </source>
</evidence>
<comment type="caution">
    <text evidence="3">The sequence shown here is derived from an EMBL/GenBank/DDBJ whole genome shotgun (WGS) entry which is preliminary data.</text>
</comment>
<dbReference type="AlphaFoldDB" id="A0A8S0WUJ4"/>
<organism evidence="3 4">
    <name type="scientific">Cyclocybe aegerita</name>
    <name type="common">Black poplar mushroom</name>
    <name type="synonym">Agrocybe aegerita</name>
    <dbReference type="NCBI Taxonomy" id="1973307"/>
    <lineage>
        <taxon>Eukaryota</taxon>
        <taxon>Fungi</taxon>
        <taxon>Dikarya</taxon>
        <taxon>Basidiomycota</taxon>
        <taxon>Agaricomycotina</taxon>
        <taxon>Agaricomycetes</taxon>
        <taxon>Agaricomycetidae</taxon>
        <taxon>Agaricales</taxon>
        <taxon>Agaricineae</taxon>
        <taxon>Bolbitiaceae</taxon>
        <taxon>Cyclocybe</taxon>
    </lineage>
</organism>
<accession>A0A8S0WUJ4</accession>
<dbReference type="Pfam" id="PF10253">
    <property type="entry name" value="PRCC"/>
    <property type="match status" value="1"/>
</dbReference>
<evidence type="ECO:0000313" key="3">
    <source>
        <dbReference type="EMBL" id="CAA7271668.1"/>
    </source>
</evidence>
<feature type="region of interest" description="Disordered" evidence="2">
    <location>
        <begin position="309"/>
        <end position="334"/>
    </location>
</feature>
<name>A0A8S0WUJ4_CYCAE</name>
<dbReference type="Proteomes" id="UP000467700">
    <property type="component" value="Unassembled WGS sequence"/>
</dbReference>
<feature type="region of interest" description="Disordered" evidence="2">
    <location>
        <begin position="201"/>
        <end position="244"/>
    </location>
</feature>
<sequence length="385" mass="41030">MLGIEDYGSDNDSDAGQPCPLKPTPLSSVPAAKPPSSVKPQRAPKKITITLPALSSSKESEPEISEAERPAKKRKTGAGSSSLLSLLPVPKQANPTPQPQRVLSGGSGPGLNFHAPSYSRNSIGSTDDHAEHITPILGNDATPEQEETSEASSSTLFRPTSLAKGRKNISVEETSVTPIAQSSVQKTTSSAPAVDFFSLVSTSTSTPGSAPPTVASSSTTSATSSAPAIPTFEPPQPTPTDPYPGYYQLPSGAWAAYDAEYYGKFMKKWQKDYNDHVRALEKGTAKGFEGLQDAAVEEIDALKEMEKTKKEIQDREEKKAVTMGAGGGPAVPRMNINASKLSGIARSRHQLSTLLKEAYENREALEERIAQGKRNRKEAGNKYGF</sequence>
<feature type="compositionally biased region" description="Low complexity" evidence="2">
    <location>
        <begin position="201"/>
        <end position="231"/>
    </location>
</feature>
<keyword evidence="4" id="KW-1185">Reference proteome</keyword>
<feature type="compositionally biased region" description="Low complexity" evidence="2">
    <location>
        <begin position="27"/>
        <end position="40"/>
    </location>
</feature>
<dbReference type="OrthoDB" id="2555634at2759"/>